<dbReference type="InterPro" id="IPR052631">
    <property type="entry name" value="Paired_homeobox_Bicoid"/>
</dbReference>
<evidence type="ECO:0000313" key="6">
    <source>
        <dbReference type="Proteomes" id="UP000001861"/>
    </source>
</evidence>
<keyword evidence="1 2" id="KW-0371">Homeobox</keyword>
<comment type="caution">
    <text evidence="5">The sequence shown here is derived from an EMBL/GenBank/DDBJ whole genome shotgun (WGS) entry which is preliminary data.</text>
</comment>
<dbReference type="AlphaFoldDB" id="A8P1Z8"/>
<reference evidence="5 6" key="1">
    <citation type="journal article" date="2010" name="Proc. Natl. Acad. Sci. U.S.A.">
        <title>Insights into evolution of multicellular fungi from the assembled chromosomes of the mushroom Coprinopsis cinerea (Coprinus cinereus).</title>
        <authorList>
            <person name="Stajich J.E."/>
            <person name="Wilke S.K."/>
            <person name="Ahren D."/>
            <person name="Au C.H."/>
            <person name="Birren B.W."/>
            <person name="Borodovsky M."/>
            <person name="Burns C."/>
            <person name="Canback B."/>
            <person name="Casselton L.A."/>
            <person name="Cheng C.K."/>
            <person name="Deng J."/>
            <person name="Dietrich F.S."/>
            <person name="Fargo D.C."/>
            <person name="Farman M.L."/>
            <person name="Gathman A.C."/>
            <person name="Goldberg J."/>
            <person name="Guigo R."/>
            <person name="Hoegger P.J."/>
            <person name="Hooker J.B."/>
            <person name="Huggins A."/>
            <person name="James T.Y."/>
            <person name="Kamada T."/>
            <person name="Kilaru S."/>
            <person name="Kodira C."/>
            <person name="Kues U."/>
            <person name="Kupfer D."/>
            <person name="Kwan H.S."/>
            <person name="Lomsadze A."/>
            <person name="Li W."/>
            <person name="Lilly W.W."/>
            <person name="Ma L.J."/>
            <person name="Mackey A.J."/>
            <person name="Manning G."/>
            <person name="Martin F."/>
            <person name="Muraguchi H."/>
            <person name="Natvig D.O."/>
            <person name="Palmerini H."/>
            <person name="Ramesh M.A."/>
            <person name="Rehmeyer C.J."/>
            <person name="Roe B.A."/>
            <person name="Shenoy N."/>
            <person name="Stanke M."/>
            <person name="Ter-Hovhannisyan V."/>
            <person name="Tunlid A."/>
            <person name="Velagapudi R."/>
            <person name="Vision T.J."/>
            <person name="Zeng Q."/>
            <person name="Zolan M.E."/>
            <person name="Pukkila P.J."/>
        </authorList>
    </citation>
    <scope>NUCLEOTIDE SEQUENCE [LARGE SCALE GENOMIC DNA]</scope>
    <source>
        <strain evidence="6">Okayama-7 / 130 / ATCC MYA-4618 / FGSC 9003</strain>
    </source>
</reference>
<dbReference type="SMART" id="SM00389">
    <property type="entry name" value="HOX"/>
    <property type="match status" value="1"/>
</dbReference>
<feature type="compositionally biased region" description="Polar residues" evidence="3">
    <location>
        <begin position="239"/>
        <end position="251"/>
    </location>
</feature>
<evidence type="ECO:0000256" key="1">
    <source>
        <dbReference type="PROSITE-ProRule" id="PRU00108"/>
    </source>
</evidence>
<feature type="compositionally biased region" description="Polar residues" evidence="3">
    <location>
        <begin position="349"/>
        <end position="364"/>
    </location>
</feature>
<dbReference type="Pfam" id="PF00046">
    <property type="entry name" value="Homeodomain"/>
    <property type="match status" value="1"/>
</dbReference>
<organism evidence="5 6">
    <name type="scientific">Coprinopsis cinerea (strain Okayama-7 / 130 / ATCC MYA-4618 / FGSC 9003)</name>
    <name type="common">Inky cap fungus</name>
    <name type="synonym">Hormographiella aspergillata</name>
    <dbReference type="NCBI Taxonomy" id="240176"/>
    <lineage>
        <taxon>Eukaryota</taxon>
        <taxon>Fungi</taxon>
        <taxon>Dikarya</taxon>
        <taxon>Basidiomycota</taxon>
        <taxon>Agaricomycotina</taxon>
        <taxon>Agaricomycetes</taxon>
        <taxon>Agaricomycetidae</taxon>
        <taxon>Agaricales</taxon>
        <taxon>Agaricineae</taxon>
        <taxon>Psathyrellaceae</taxon>
        <taxon>Coprinopsis</taxon>
    </lineage>
</organism>
<feature type="compositionally biased region" description="Polar residues" evidence="3">
    <location>
        <begin position="128"/>
        <end position="137"/>
    </location>
</feature>
<dbReference type="InterPro" id="IPR001356">
    <property type="entry name" value="HD"/>
</dbReference>
<dbReference type="RefSeq" id="XP_001838208.2">
    <property type="nucleotide sequence ID" value="XM_001838156.2"/>
</dbReference>
<dbReference type="OrthoDB" id="6159439at2759"/>
<feature type="region of interest" description="Disordered" evidence="3">
    <location>
        <begin position="1"/>
        <end position="174"/>
    </location>
</feature>
<dbReference type="InterPro" id="IPR009057">
    <property type="entry name" value="Homeodomain-like_sf"/>
</dbReference>
<dbReference type="SUPFAM" id="SSF46689">
    <property type="entry name" value="Homeodomain-like"/>
    <property type="match status" value="1"/>
</dbReference>
<dbReference type="GO" id="GO:0005634">
    <property type="term" value="C:nucleus"/>
    <property type="evidence" value="ECO:0007669"/>
    <property type="project" value="UniProtKB-SubCell"/>
</dbReference>
<feature type="compositionally biased region" description="Low complexity" evidence="3">
    <location>
        <begin position="7"/>
        <end position="39"/>
    </location>
</feature>
<name>A8P1Z8_COPC7</name>
<keyword evidence="1 2" id="KW-0539">Nucleus</keyword>
<feature type="compositionally biased region" description="Polar residues" evidence="3">
    <location>
        <begin position="562"/>
        <end position="584"/>
    </location>
</feature>
<evidence type="ECO:0000313" key="5">
    <source>
        <dbReference type="EMBL" id="EAU83576.2"/>
    </source>
</evidence>
<feature type="region of interest" description="Disordered" evidence="3">
    <location>
        <begin position="196"/>
        <end position="584"/>
    </location>
</feature>
<dbReference type="GO" id="GO:0000981">
    <property type="term" value="F:DNA-binding transcription factor activity, RNA polymerase II-specific"/>
    <property type="evidence" value="ECO:0007669"/>
    <property type="project" value="TreeGrafter"/>
</dbReference>
<proteinExistence type="predicted"/>
<feature type="DNA-binding region" description="Homeobox" evidence="1">
    <location>
        <begin position="160"/>
        <end position="219"/>
    </location>
</feature>
<dbReference type="VEuPathDB" id="FungiDB:CC1G_07949"/>
<dbReference type="HOGENOM" id="CLU_033345_0_0_1"/>
<dbReference type="CDD" id="cd00086">
    <property type="entry name" value="homeodomain"/>
    <property type="match status" value="1"/>
</dbReference>
<dbReference type="eggNOG" id="KOG2251">
    <property type="taxonomic scope" value="Eukaryota"/>
</dbReference>
<dbReference type="OMA" id="HRDPYLA"/>
<feature type="compositionally biased region" description="Polar residues" evidence="3">
    <location>
        <begin position="221"/>
        <end position="231"/>
    </location>
</feature>
<accession>A8P1Z8</accession>
<feature type="compositionally biased region" description="Basic and acidic residues" evidence="3">
    <location>
        <begin position="469"/>
        <end position="478"/>
    </location>
</feature>
<feature type="compositionally biased region" description="Basic and acidic residues" evidence="3">
    <location>
        <begin position="138"/>
        <end position="150"/>
    </location>
</feature>
<dbReference type="PROSITE" id="PS50071">
    <property type="entry name" value="HOMEOBOX_2"/>
    <property type="match status" value="1"/>
</dbReference>
<feature type="domain" description="Homeobox" evidence="4">
    <location>
        <begin position="158"/>
        <end position="218"/>
    </location>
</feature>
<dbReference type="GeneID" id="6014781"/>
<comment type="subcellular location">
    <subcellularLocation>
        <location evidence="1 2">Nucleus</location>
    </subcellularLocation>
</comment>
<dbReference type="Proteomes" id="UP000001861">
    <property type="component" value="Unassembled WGS sequence"/>
</dbReference>
<protein>
    <recommendedName>
        <fullName evidence="4">Homeobox domain-containing protein</fullName>
    </recommendedName>
</protein>
<evidence type="ECO:0000256" key="3">
    <source>
        <dbReference type="SAM" id="MobiDB-lite"/>
    </source>
</evidence>
<evidence type="ECO:0000256" key="2">
    <source>
        <dbReference type="RuleBase" id="RU000682"/>
    </source>
</evidence>
<dbReference type="InParanoid" id="A8P1Z8"/>
<feature type="compositionally biased region" description="Low complexity" evidence="3">
    <location>
        <begin position="165"/>
        <end position="174"/>
    </location>
</feature>
<keyword evidence="6" id="KW-1185">Reference proteome</keyword>
<gene>
    <name evidence="5" type="ORF">CC1G_07949</name>
</gene>
<dbReference type="PANTHER" id="PTHR46255">
    <property type="entry name" value="SHORT STATURE HOMEOBOX"/>
    <property type="match status" value="1"/>
</dbReference>
<evidence type="ECO:0000259" key="4">
    <source>
        <dbReference type="PROSITE" id="PS50071"/>
    </source>
</evidence>
<dbReference type="PANTHER" id="PTHR46255:SF3">
    <property type="entry name" value="HOMEOBOX DOMAIN-CONTAINING PROTEIN"/>
    <property type="match status" value="1"/>
</dbReference>
<dbReference type="EMBL" id="AACS02000013">
    <property type="protein sequence ID" value="EAU83576.2"/>
    <property type="molecule type" value="Genomic_DNA"/>
</dbReference>
<dbReference type="Gene3D" id="1.10.10.60">
    <property type="entry name" value="Homeodomain-like"/>
    <property type="match status" value="1"/>
</dbReference>
<dbReference type="KEGG" id="cci:CC1G_07949"/>
<dbReference type="GO" id="GO:1990837">
    <property type="term" value="F:sequence-specific double-stranded DNA binding"/>
    <property type="evidence" value="ECO:0007669"/>
    <property type="project" value="TreeGrafter"/>
</dbReference>
<sequence length="584" mass="63275">MSRSRRLTASATSHNLPGPSTTPSSATTTTAATTTTTVDPPKPSSSRPHTPPHDHSRAQPSTSTSSSSPMRSIVHDPNPRSPIPRGVIRPAHTHPDLTPQPSPKRIRTKSGGGGTTTSPERSGGALASPSSDSQSGRADSEADTKKKESGDAANAPPPKKKRTRTLTTPHQAAVLHALLAQSRFPTTAMREEVGRSIGLSARKVQIWFQNQRQKARRPRNQGDTSTSSQPPQFGPYPSATPQAPASGSYPSMSGVIGLYSQPGPSRPLEHAQQPSPDRFRHHSVPLTETVSDDPPRLLGPGMPGTETYDPRPTRGHAGDWPLSAPPTEGHFSTGTRVRYDSRPLPPLSSQPYPMTSPRPTTSQPRGWRERDMSRTLPPLVPIRPATSSSLGVRHSFHLEPQAPSLHVNIPPLAGRRTNSPESIFAHQLPEPTSTRPVTLPPPYTLEPRPQWDEAAYNPVTRPSSSWSRPDSRSSDKRSISPPSSRLPELARPTTLLDSSPLRHSDVSGGDRTPPPSAPVAQTRVASPPPVERRAPSPGPVRQGRYDPHPKKKRQRRKEPHENSQLNPFYITTTEEAFQSTSQSS</sequence>
<keyword evidence="1 2" id="KW-0238">DNA-binding</keyword>